<dbReference type="EMBL" id="CAXITT010000733">
    <property type="protein sequence ID" value="CAL1545760.1"/>
    <property type="molecule type" value="Genomic_DNA"/>
</dbReference>
<name>A0AAV2IIU3_LYMST</name>
<keyword evidence="2" id="KW-1185">Reference proteome</keyword>
<dbReference type="AlphaFoldDB" id="A0AAV2IIU3"/>
<gene>
    <name evidence="1" type="ORF">GSLYS_00019137001</name>
</gene>
<dbReference type="Proteomes" id="UP001497497">
    <property type="component" value="Unassembled WGS sequence"/>
</dbReference>
<proteinExistence type="predicted"/>
<evidence type="ECO:0000313" key="2">
    <source>
        <dbReference type="Proteomes" id="UP001497497"/>
    </source>
</evidence>
<organism evidence="1 2">
    <name type="scientific">Lymnaea stagnalis</name>
    <name type="common">Great pond snail</name>
    <name type="synonym">Helix stagnalis</name>
    <dbReference type="NCBI Taxonomy" id="6523"/>
    <lineage>
        <taxon>Eukaryota</taxon>
        <taxon>Metazoa</taxon>
        <taxon>Spiralia</taxon>
        <taxon>Lophotrochozoa</taxon>
        <taxon>Mollusca</taxon>
        <taxon>Gastropoda</taxon>
        <taxon>Heterobranchia</taxon>
        <taxon>Euthyneura</taxon>
        <taxon>Panpulmonata</taxon>
        <taxon>Hygrophila</taxon>
        <taxon>Lymnaeoidea</taxon>
        <taxon>Lymnaeidae</taxon>
        <taxon>Lymnaea</taxon>
    </lineage>
</organism>
<evidence type="ECO:0000313" key="1">
    <source>
        <dbReference type="EMBL" id="CAL1545760.1"/>
    </source>
</evidence>
<protein>
    <submittedName>
        <fullName evidence="1">Uncharacterized protein</fullName>
    </submittedName>
</protein>
<comment type="caution">
    <text evidence="1">The sequence shown here is derived from an EMBL/GenBank/DDBJ whole genome shotgun (WGS) entry which is preliminary data.</text>
</comment>
<sequence>MTGRIILEEGELMPAIISYEYKCPGSELCYTYNGPGEIWDRLLYIAAGKCDDETQFYGCKLISGRTYRHFVFENMYYYFRLCTVRARMMDQQVNEKLTSINAHVSNELKFSDYKNHSSYSLEEEEEFLRIIGDDPECDPTRTSKNGVDKINLPDALLIILGSIMAFNVIVIF</sequence>
<accession>A0AAV2IIU3</accession>
<reference evidence="1 2" key="1">
    <citation type="submission" date="2024-04" db="EMBL/GenBank/DDBJ databases">
        <authorList>
            <consortium name="Genoscope - CEA"/>
            <person name="William W."/>
        </authorList>
    </citation>
    <scope>NUCLEOTIDE SEQUENCE [LARGE SCALE GENOMIC DNA]</scope>
</reference>